<dbReference type="RefSeq" id="WP_148578720.1">
    <property type="nucleotide sequence ID" value="NZ_SDKK01000007.1"/>
</dbReference>
<evidence type="ECO:0000313" key="3">
    <source>
        <dbReference type="Proteomes" id="UP000389128"/>
    </source>
</evidence>
<evidence type="ECO:0000313" key="2">
    <source>
        <dbReference type="EMBL" id="TYC59700.1"/>
    </source>
</evidence>
<evidence type="ECO:0008006" key="4">
    <source>
        <dbReference type="Google" id="ProtNLM"/>
    </source>
</evidence>
<sequence length="259" mass="28361">MVLWSVASSATSAFTGQNMCSSNHAKRSLLIATFTLAVAPASTFAFALPGPTACLLVDVADLHTLPDGSLTDSGSEADQQAYVQLARDARARIEDTFGAVESKPILVFFNHPDGFGPFRLNAYGSTQFIGSRACVMVGPKGQSVDVVAHELMHAEIHHRVGYLKRFLQLPTWFDEGVAMQVDYRTRYSLSPQDSQTADYVRDLTTFSSFFKGDEQAVVRNYASAKQVVASWLSKVGTTSLYARLQRLKNGESFDEIVTE</sequence>
<protein>
    <recommendedName>
        <fullName evidence="4">Peptidase M48 domain-containing protein</fullName>
    </recommendedName>
</protein>
<organism evidence="2 3">
    <name type="scientific">Zoogloea oleivorans</name>
    <dbReference type="NCBI Taxonomy" id="1552750"/>
    <lineage>
        <taxon>Bacteria</taxon>
        <taxon>Pseudomonadati</taxon>
        <taxon>Pseudomonadota</taxon>
        <taxon>Betaproteobacteria</taxon>
        <taxon>Rhodocyclales</taxon>
        <taxon>Zoogloeaceae</taxon>
        <taxon>Zoogloea</taxon>
    </lineage>
</organism>
<dbReference type="EMBL" id="SDKK01000007">
    <property type="protein sequence ID" value="TYC59700.1"/>
    <property type="molecule type" value="Genomic_DNA"/>
</dbReference>
<accession>A0A6C2CZY2</accession>
<feature type="chain" id="PRO_5025665044" description="Peptidase M48 domain-containing protein" evidence="1">
    <location>
        <begin position="48"/>
        <end position="259"/>
    </location>
</feature>
<evidence type="ECO:0000256" key="1">
    <source>
        <dbReference type="SAM" id="SignalP"/>
    </source>
</evidence>
<name>A0A6C2CZY2_9RHOO</name>
<reference evidence="2 3" key="1">
    <citation type="submission" date="2019-01" db="EMBL/GenBank/DDBJ databases">
        <title>Zoogloea oleivorans genome sequencing and assembly.</title>
        <authorList>
            <person name="Tancsics A."/>
            <person name="Farkas M."/>
            <person name="Kriszt B."/>
            <person name="Maroti G."/>
            <person name="Horvath B."/>
        </authorList>
    </citation>
    <scope>NUCLEOTIDE SEQUENCE [LARGE SCALE GENOMIC DNA]</scope>
    <source>
        <strain evidence="2 3">Buc</strain>
    </source>
</reference>
<keyword evidence="3" id="KW-1185">Reference proteome</keyword>
<keyword evidence="1" id="KW-0732">Signal</keyword>
<comment type="caution">
    <text evidence="2">The sequence shown here is derived from an EMBL/GenBank/DDBJ whole genome shotgun (WGS) entry which is preliminary data.</text>
</comment>
<dbReference type="OrthoDB" id="43895at2"/>
<dbReference type="Proteomes" id="UP000389128">
    <property type="component" value="Unassembled WGS sequence"/>
</dbReference>
<dbReference type="AlphaFoldDB" id="A0A6C2CZY2"/>
<proteinExistence type="predicted"/>
<gene>
    <name evidence="2" type="ORF">ETQ85_09055</name>
</gene>
<feature type="signal peptide" evidence="1">
    <location>
        <begin position="1"/>
        <end position="47"/>
    </location>
</feature>